<dbReference type="CDD" id="cd00590">
    <property type="entry name" value="RRM_SF"/>
    <property type="match status" value="1"/>
</dbReference>
<feature type="domain" description="RRM" evidence="2">
    <location>
        <begin position="1"/>
        <end position="79"/>
    </location>
</feature>
<keyword evidence="4" id="KW-1185">Reference proteome</keyword>
<gene>
    <name evidence="3" type="ORF">Q0590_23935</name>
</gene>
<reference evidence="3" key="1">
    <citation type="submission" date="2023-07" db="EMBL/GenBank/DDBJ databases">
        <title>The genome sequence of Rhodocytophaga aerolata KACC 12507.</title>
        <authorList>
            <person name="Zhang X."/>
        </authorList>
    </citation>
    <scope>NUCLEOTIDE SEQUENCE</scope>
    <source>
        <strain evidence="3">KACC 12507</strain>
    </source>
</reference>
<keyword evidence="1" id="KW-0694">RNA-binding</keyword>
<dbReference type="InterPro" id="IPR012677">
    <property type="entry name" value="Nucleotide-bd_a/b_plait_sf"/>
</dbReference>
<dbReference type="PANTHER" id="PTHR10352">
    <property type="entry name" value="EUKARYOTIC TRANSLATION INITIATION FACTOR 3 SUBUNIT G"/>
    <property type="match status" value="1"/>
</dbReference>
<dbReference type="InterPro" id="IPR000504">
    <property type="entry name" value="RRM_dom"/>
</dbReference>
<name>A0ABT8RB95_9BACT</name>
<sequence>MDIHIGNFDTKVTEKELLELFGAYGEIHSLRIQKNPHTGISSGFGYVSMPNETEALQAIGGLNNFRLNNKPLTVGKAKHMSAIRKMV</sequence>
<dbReference type="PROSITE" id="PS50102">
    <property type="entry name" value="RRM"/>
    <property type="match status" value="1"/>
</dbReference>
<dbReference type="Proteomes" id="UP001168528">
    <property type="component" value="Unassembled WGS sequence"/>
</dbReference>
<dbReference type="InterPro" id="IPR035979">
    <property type="entry name" value="RBD_domain_sf"/>
</dbReference>
<dbReference type="Gene3D" id="3.30.70.330">
    <property type="match status" value="1"/>
</dbReference>
<evidence type="ECO:0000313" key="4">
    <source>
        <dbReference type="Proteomes" id="UP001168528"/>
    </source>
</evidence>
<accession>A0ABT8RB95</accession>
<evidence type="ECO:0000313" key="3">
    <source>
        <dbReference type="EMBL" id="MDO1449347.1"/>
    </source>
</evidence>
<dbReference type="SUPFAM" id="SSF54928">
    <property type="entry name" value="RNA-binding domain, RBD"/>
    <property type="match status" value="1"/>
</dbReference>
<dbReference type="Pfam" id="PF00076">
    <property type="entry name" value="RRM_1"/>
    <property type="match status" value="1"/>
</dbReference>
<comment type="caution">
    <text evidence="3">The sequence shown here is derived from an EMBL/GenBank/DDBJ whole genome shotgun (WGS) entry which is preliminary data.</text>
</comment>
<evidence type="ECO:0000256" key="1">
    <source>
        <dbReference type="ARBA" id="ARBA00022884"/>
    </source>
</evidence>
<dbReference type="RefSeq" id="WP_302040148.1">
    <property type="nucleotide sequence ID" value="NZ_JAUKPO010000018.1"/>
</dbReference>
<evidence type="ECO:0000259" key="2">
    <source>
        <dbReference type="PROSITE" id="PS50102"/>
    </source>
</evidence>
<proteinExistence type="predicted"/>
<dbReference type="SMART" id="SM00360">
    <property type="entry name" value="RRM"/>
    <property type="match status" value="1"/>
</dbReference>
<organism evidence="3 4">
    <name type="scientific">Rhodocytophaga aerolata</name>
    <dbReference type="NCBI Taxonomy" id="455078"/>
    <lineage>
        <taxon>Bacteria</taxon>
        <taxon>Pseudomonadati</taxon>
        <taxon>Bacteroidota</taxon>
        <taxon>Cytophagia</taxon>
        <taxon>Cytophagales</taxon>
        <taxon>Rhodocytophagaceae</taxon>
        <taxon>Rhodocytophaga</taxon>
    </lineage>
</organism>
<dbReference type="EMBL" id="JAUKPO010000018">
    <property type="protein sequence ID" value="MDO1449347.1"/>
    <property type="molecule type" value="Genomic_DNA"/>
</dbReference>
<protein>
    <submittedName>
        <fullName evidence="3">RNA-binding protein</fullName>
    </submittedName>
</protein>